<name>A0ABW1KJV8_9ACTN</name>
<protein>
    <submittedName>
        <fullName evidence="1">Uncharacterized protein</fullName>
    </submittedName>
</protein>
<evidence type="ECO:0000313" key="2">
    <source>
        <dbReference type="Proteomes" id="UP001596203"/>
    </source>
</evidence>
<accession>A0ABW1KJV8</accession>
<dbReference type="RefSeq" id="WP_377429507.1">
    <property type="nucleotide sequence ID" value="NZ_JBHSPR010000042.1"/>
</dbReference>
<dbReference type="Proteomes" id="UP001596203">
    <property type="component" value="Unassembled WGS sequence"/>
</dbReference>
<proteinExistence type="predicted"/>
<sequence length="318" mass="34388">MSVESPSGRLPGLIPAALLLLLLITSCASGPTENVDREADAANKASVDEVVLPIDAYEFTNEQISQTEHAREVLISSCMRRFGFQVSHASGPAQDSRPVEELALDLGVHGNQRRYGVVDLAIASRYGYHLKSVAGTDNRRTRSTRDPGAANPDEFAVLTGATKDGREQLRYNHRPVPTGGCVGFATREIAGDGGLGEADLVSRIAAESYERSLVDPEVVAGFAKWVACMKAKGYDYASPRDAGIGFDIDSIPVTPRETAAAETDVACKQQTNLIDIWHGFEANYQNAQIARHLPELRKVQSARDAQMKRVADIIANQP</sequence>
<evidence type="ECO:0000313" key="1">
    <source>
        <dbReference type="EMBL" id="MFC6021387.1"/>
    </source>
</evidence>
<comment type="caution">
    <text evidence="1">The sequence shown here is derived from an EMBL/GenBank/DDBJ whole genome shotgun (WGS) entry which is preliminary data.</text>
</comment>
<keyword evidence="2" id="KW-1185">Reference proteome</keyword>
<gene>
    <name evidence="1" type="ORF">ACFP2T_35110</name>
</gene>
<organism evidence="1 2">
    <name type="scientific">Plantactinospora solaniradicis</name>
    <dbReference type="NCBI Taxonomy" id="1723736"/>
    <lineage>
        <taxon>Bacteria</taxon>
        <taxon>Bacillati</taxon>
        <taxon>Actinomycetota</taxon>
        <taxon>Actinomycetes</taxon>
        <taxon>Micromonosporales</taxon>
        <taxon>Micromonosporaceae</taxon>
        <taxon>Plantactinospora</taxon>
    </lineage>
</organism>
<reference evidence="2" key="1">
    <citation type="journal article" date="2019" name="Int. J. Syst. Evol. Microbiol.">
        <title>The Global Catalogue of Microorganisms (GCM) 10K type strain sequencing project: providing services to taxonomists for standard genome sequencing and annotation.</title>
        <authorList>
            <consortium name="The Broad Institute Genomics Platform"/>
            <consortium name="The Broad Institute Genome Sequencing Center for Infectious Disease"/>
            <person name="Wu L."/>
            <person name="Ma J."/>
        </authorList>
    </citation>
    <scope>NUCLEOTIDE SEQUENCE [LARGE SCALE GENOMIC DNA]</scope>
    <source>
        <strain evidence="2">ZS-35-S2</strain>
    </source>
</reference>
<dbReference type="EMBL" id="JBHSPR010000042">
    <property type="protein sequence ID" value="MFC6021387.1"/>
    <property type="molecule type" value="Genomic_DNA"/>
</dbReference>